<dbReference type="OrthoDB" id="696608at2759"/>
<evidence type="ECO:0000259" key="6">
    <source>
        <dbReference type="PROSITE" id="PS51005"/>
    </source>
</evidence>
<name>A0A6G1DCV0_9ORYZ</name>
<keyword evidence="8" id="KW-1185">Reference proteome</keyword>
<keyword evidence="3" id="KW-0238">DNA-binding</keyword>
<keyword evidence="2" id="KW-0805">Transcription regulation</keyword>
<evidence type="ECO:0000256" key="5">
    <source>
        <dbReference type="ARBA" id="ARBA00023242"/>
    </source>
</evidence>
<dbReference type="GO" id="GO:0003677">
    <property type="term" value="F:DNA binding"/>
    <property type="evidence" value="ECO:0007669"/>
    <property type="project" value="UniProtKB-KW"/>
</dbReference>
<dbReference type="InterPro" id="IPR036093">
    <property type="entry name" value="NAC_dom_sf"/>
</dbReference>
<dbReference type="SUPFAM" id="SSF101941">
    <property type="entry name" value="NAC domain"/>
    <property type="match status" value="1"/>
</dbReference>
<dbReference type="EMBL" id="SPHZ02000006">
    <property type="protein sequence ID" value="KAF0910260.1"/>
    <property type="molecule type" value="Genomic_DNA"/>
</dbReference>
<dbReference type="Gene3D" id="2.170.150.80">
    <property type="entry name" value="NAC domain"/>
    <property type="match status" value="1"/>
</dbReference>
<keyword evidence="4" id="KW-0804">Transcription</keyword>
<dbReference type="PROSITE" id="PS51005">
    <property type="entry name" value="NAC"/>
    <property type="match status" value="1"/>
</dbReference>
<dbReference type="GO" id="GO:0006355">
    <property type="term" value="P:regulation of DNA-templated transcription"/>
    <property type="evidence" value="ECO:0007669"/>
    <property type="project" value="InterPro"/>
</dbReference>
<evidence type="ECO:0000256" key="3">
    <source>
        <dbReference type="ARBA" id="ARBA00023125"/>
    </source>
</evidence>
<organism evidence="7 8">
    <name type="scientific">Oryza meyeriana var. granulata</name>
    <dbReference type="NCBI Taxonomy" id="110450"/>
    <lineage>
        <taxon>Eukaryota</taxon>
        <taxon>Viridiplantae</taxon>
        <taxon>Streptophyta</taxon>
        <taxon>Embryophyta</taxon>
        <taxon>Tracheophyta</taxon>
        <taxon>Spermatophyta</taxon>
        <taxon>Magnoliopsida</taxon>
        <taxon>Liliopsida</taxon>
        <taxon>Poales</taxon>
        <taxon>Poaceae</taxon>
        <taxon>BOP clade</taxon>
        <taxon>Oryzoideae</taxon>
        <taxon>Oryzeae</taxon>
        <taxon>Oryzinae</taxon>
        <taxon>Oryza</taxon>
        <taxon>Oryza meyeriana</taxon>
    </lineage>
</organism>
<reference evidence="7 8" key="1">
    <citation type="submission" date="2019-11" db="EMBL/GenBank/DDBJ databases">
        <title>Whole genome sequence of Oryza granulata.</title>
        <authorList>
            <person name="Li W."/>
        </authorList>
    </citation>
    <scope>NUCLEOTIDE SEQUENCE [LARGE SCALE GENOMIC DNA]</scope>
    <source>
        <strain evidence="8">cv. Menghai</strain>
        <tissue evidence="7">Leaf</tissue>
    </source>
</reference>
<dbReference type="AlphaFoldDB" id="A0A6G1DCV0"/>
<feature type="domain" description="NAC" evidence="6">
    <location>
        <begin position="9"/>
        <end position="151"/>
    </location>
</feature>
<dbReference type="Proteomes" id="UP000479710">
    <property type="component" value="Unassembled WGS sequence"/>
</dbReference>
<dbReference type="GO" id="GO:0005634">
    <property type="term" value="C:nucleus"/>
    <property type="evidence" value="ECO:0007669"/>
    <property type="project" value="UniProtKB-SubCell"/>
</dbReference>
<protein>
    <recommendedName>
        <fullName evidence="6">NAC domain-containing protein</fullName>
    </recommendedName>
</protein>
<gene>
    <name evidence="7" type="ORF">E2562_001447</name>
</gene>
<accession>A0A6G1DCV0</accession>
<dbReference type="PANTHER" id="PTHR31989">
    <property type="entry name" value="NAC DOMAIN-CONTAINING PROTEIN 82-RELATED"/>
    <property type="match status" value="1"/>
</dbReference>
<evidence type="ECO:0000256" key="2">
    <source>
        <dbReference type="ARBA" id="ARBA00023015"/>
    </source>
</evidence>
<comment type="subcellular location">
    <subcellularLocation>
        <location evidence="1">Nucleus</location>
    </subcellularLocation>
</comment>
<evidence type="ECO:0000313" key="8">
    <source>
        <dbReference type="Proteomes" id="UP000479710"/>
    </source>
</evidence>
<evidence type="ECO:0000256" key="4">
    <source>
        <dbReference type="ARBA" id="ARBA00023163"/>
    </source>
</evidence>
<dbReference type="Pfam" id="PF02365">
    <property type="entry name" value="NAM"/>
    <property type="match status" value="1"/>
</dbReference>
<sequence>MAKNLDLLLELGFRFNPSPEDVVTYYLPRLIAGVQPKDTKACIHRANVYGAEPKDLAGDFAPVTRSSNGDRFFFTECKRNKGRVSRAAGGGTWVSQSSKDIKNSQGIKIGETKNFRFKKDGNNTDWHMEEYHLCVQEAGDLEPVVCRMNPPLCRAKNPRRCRVLHRRRVKNPPLSRAKNPRHRRVLHQRRVKYQPLCRLKNSRCHAKSP</sequence>
<evidence type="ECO:0000256" key="1">
    <source>
        <dbReference type="ARBA" id="ARBA00004123"/>
    </source>
</evidence>
<dbReference type="InterPro" id="IPR003441">
    <property type="entry name" value="NAC-dom"/>
</dbReference>
<proteinExistence type="predicted"/>
<evidence type="ECO:0000313" key="7">
    <source>
        <dbReference type="EMBL" id="KAF0910260.1"/>
    </source>
</evidence>
<keyword evidence="5" id="KW-0539">Nucleus</keyword>
<comment type="caution">
    <text evidence="7">The sequence shown here is derived from an EMBL/GenBank/DDBJ whole genome shotgun (WGS) entry which is preliminary data.</text>
</comment>